<name>A0ABP1Q7N4_9HEXA</name>
<keyword evidence="7" id="KW-1185">Reference proteome</keyword>
<feature type="compositionally biased region" description="Acidic residues" evidence="5">
    <location>
        <begin position="324"/>
        <end position="337"/>
    </location>
</feature>
<feature type="compositionally biased region" description="Polar residues" evidence="5">
    <location>
        <begin position="233"/>
        <end position="259"/>
    </location>
</feature>
<reference evidence="6 7" key="1">
    <citation type="submission" date="2024-08" db="EMBL/GenBank/DDBJ databases">
        <authorList>
            <person name="Cucini C."/>
            <person name="Frati F."/>
        </authorList>
    </citation>
    <scope>NUCLEOTIDE SEQUENCE [LARGE SCALE GENOMIC DNA]</scope>
</reference>
<gene>
    <name evidence="6" type="ORF">ODALV1_LOCUS8279</name>
</gene>
<feature type="compositionally biased region" description="Acidic residues" evidence="5">
    <location>
        <begin position="21"/>
        <end position="31"/>
    </location>
</feature>
<keyword evidence="4" id="KW-0175">Coiled coil</keyword>
<evidence type="ECO:0000256" key="2">
    <source>
        <dbReference type="ARBA" id="ARBA00023242"/>
    </source>
</evidence>
<feature type="coiled-coil region" evidence="4">
    <location>
        <begin position="409"/>
        <end position="436"/>
    </location>
</feature>
<feature type="region of interest" description="Disordered" evidence="5">
    <location>
        <begin position="57"/>
        <end position="90"/>
    </location>
</feature>
<evidence type="ECO:0000256" key="3">
    <source>
        <dbReference type="ARBA" id="ARBA00038401"/>
    </source>
</evidence>
<feature type="compositionally biased region" description="Low complexity" evidence="5">
    <location>
        <begin position="158"/>
        <end position="172"/>
    </location>
</feature>
<feature type="compositionally biased region" description="Acidic residues" evidence="5">
    <location>
        <begin position="274"/>
        <end position="286"/>
    </location>
</feature>
<evidence type="ECO:0000313" key="7">
    <source>
        <dbReference type="Proteomes" id="UP001642540"/>
    </source>
</evidence>
<evidence type="ECO:0000256" key="1">
    <source>
        <dbReference type="ARBA" id="ARBA00004123"/>
    </source>
</evidence>
<comment type="subcellular location">
    <subcellularLocation>
        <location evidence="1">Nucleus</location>
    </subcellularLocation>
</comment>
<dbReference type="EMBL" id="CAXLJM020000025">
    <property type="protein sequence ID" value="CAL8092622.1"/>
    <property type="molecule type" value="Genomic_DNA"/>
</dbReference>
<comment type="caution">
    <text evidence="6">The sequence shown here is derived from an EMBL/GenBank/DDBJ whole genome shotgun (WGS) entry which is preliminary data.</text>
</comment>
<proteinExistence type="inferred from homology"/>
<feature type="compositionally biased region" description="Polar residues" evidence="5">
    <location>
        <begin position="200"/>
        <end position="221"/>
    </location>
</feature>
<dbReference type="PANTHER" id="PTHR23424">
    <property type="entry name" value="SERUM AMYLOID A"/>
    <property type="match status" value="1"/>
</dbReference>
<feature type="region of interest" description="Disordered" evidence="5">
    <location>
        <begin position="1"/>
        <end position="31"/>
    </location>
</feature>
<feature type="region of interest" description="Disordered" evidence="5">
    <location>
        <begin position="648"/>
        <end position="674"/>
    </location>
</feature>
<evidence type="ECO:0008006" key="8">
    <source>
        <dbReference type="Google" id="ProtNLM"/>
    </source>
</evidence>
<dbReference type="PANTHER" id="PTHR23424:SF23">
    <property type="entry name" value="PROTEIN SAAL1"/>
    <property type="match status" value="1"/>
</dbReference>
<accession>A0ABP1Q7N4</accession>
<keyword evidence="2" id="KW-0539">Nucleus</keyword>
<dbReference type="Proteomes" id="UP001642540">
    <property type="component" value="Unassembled WGS sequence"/>
</dbReference>
<evidence type="ECO:0000313" key="6">
    <source>
        <dbReference type="EMBL" id="CAL8092622.1"/>
    </source>
</evidence>
<comment type="similarity">
    <text evidence="3">Belongs to the SAAL1 family.</text>
</comment>
<feature type="region of interest" description="Disordered" evidence="5">
    <location>
        <begin position="110"/>
        <end position="376"/>
    </location>
</feature>
<feature type="compositionally biased region" description="Polar residues" evidence="5">
    <location>
        <begin position="597"/>
        <end position="609"/>
    </location>
</feature>
<organism evidence="6 7">
    <name type="scientific">Orchesella dallaii</name>
    <dbReference type="NCBI Taxonomy" id="48710"/>
    <lineage>
        <taxon>Eukaryota</taxon>
        <taxon>Metazoa</taxon>
        <taxon>Ecdysozoa</taxon>
        <taxon>Arthropoda</taxon>
        <taxon>Hexapoda</taxon>
        <taxon>Collembola</taxon>
        <taxon>Entomobryomorpha</taxon>
        <taxon>Entomobryoidea</taxon>
        <taxon>Orchesellidae</taxon>
        <taxon>Orchesellinae</taxon>
        <taxon>Orchesella</taxon>
    </lineage>
</organism>
<protein>
    <recommendedName>
        <fullName evidence="8">Protein SAAL1</fullName>
    </recommendedName>
</protein>
<evidence type="ECO:0000256" key="5">
    <source>
        <dbReference type="SAM" id="MobiDB-lite"/>
    </source>
</evidence>
<feature type="compositionally biased region" description="Low complexity" evidence="5">
    <location>
        <begin position="290"/>
        <end position="303"/>
    </location>
</feature>
<feature type="region of interest" description="Disordered" evidence="5">
    <location>
        <begin position="586"/>
        <end position="610"/>
    </location>
</feature>
<dbReference type="InterPro" id="IPR052464">
    <property type="entry name" value="Synovial_Prolif_Regulator"/>
</dbReference>
<evidence type="ECO:0000256" key="4">
    <source>
        <dbReference type="SAM" id="Coils"/>
    </source>
</evidence>
<sequence>MKNLRGRPRNISESGIIYLDTDSDSDSEISDTDVEPIFLPEVELELELVDERNPHVHVNNFYGDNDNNENNTEENSEAGGDGENQGRGDVQFYGGTVAVRHIVHENFINLSQQNISPSGGEGERDRTTESNNNGNGSNLGGVPPVTASNSENILVPQGGESSESGNSSVEVGPNRSRNFEEERSGTSNSLSDGEPPVSVTCDTSFESHHPSITSMSNQSEQAEGLANDVGAQLEQSQSTVPSQASGERSESLANSSGSATLVPYPDLPDYASGAEDEGDENEETERIEETSQGNAASSGAANSVEDAVLETRQSVKRKGPYTNNEDDEQPEEEEDVPDQAGHKAMKKDDGVSDEDEEATCNPMVSDAEECDETEEAFRGDRIGTTVYSERHVLKILMKWVEEIPKYSNEELLENEVEQTESKNQRLERDFEEQMSLLWDMSAETDVMKFLVENKIFSFIRDTLDRSCCNRLTEIALGILANVISEPSIIEDFTVHDSSLQLVERVVYLSSKVTDVSILIQVFSVLRRIVWYLKTVAQVKKWKDLIQSSSFLGCANFIMSSSRNALLLGNVIMLFFTFLECLTPDDQEDDDDVRKSENNAGNVPASSSSEIAADKEEKLAQLTKNYGSFCETEFVPSLCEGLKELLKTPKSPNTAGRKLTSTRERPAGPSAGCQTDDHYLNADEIDIPIPEGHVQQAVLNGLASLAVLQKAPNGQEVLRRHAEQVIEFLLELYPKFTVCTEAISRSNSLEYFALSLHLLGFCHTKITRINSEAIVRPVTTASKLMLEEERDKETDMVIRVQLKDGVEFDSVTYIALVAHEYLASLAEKFGPEETVKARNNPSHAKFFTVLDEVLSKFNDETESASNNKIMEDADVSV</sequence>
<feature type="compositionally biased region" description="Low complexity" evidence="5">
    <location>
        <begin position="59"/>
        <end position="70"/>
    </location>
</feature>